<evidence type="ECO:0000313" key="3">
    <source>
        <dbReference type="Proteomes" id="UP001066276"/>
    </source>
</evidence>
<feature type="compositionally biased region" description="Basic and acidic residues" evidence="1">
    <location>
        <begin position="1"/>
        <end position="15"/>
    </location>
</feature>
<dbReference type="EMBL" id="JANPWB010000011">
    <property type="protein sequence ID" value="KAJ1130819.1"/>
    <property type="molecule type" value="Genomic_DNA"/>
</dbReference>
<feature type="compositionally biased region" description="Basic and acidic residues" evidence="1">
    <location>
        <begin position="25"/>
        <end position="34"/>
    </location>
</feature>
<dbReference type="AlphaFoldDB" id="A0AAV7PV62"/>
<dbReference type="Proteomes" id="UP001066276">
    <property type="component" value="Chromosome 7"/>
</dbReference>
<feature type="region of interest" description="Disordered" evidence="1">
    <location>
        <begin position="1"/>
        <end position="54"/>
    </location>
</feature>
<comment type="caution">
    <text evidence="2">The sequence shown here is derived from an EMBL/GenBank/DDBJ whole genome shotgun (WGS) entry which is preliminary data.</text>
</comment>
<evidence type="ECO:0000256" key="1">
    <source>
        <dbReference type="SAM" id="MobiDB-lite"/>
    </source>
</evidence>
<sequence>MLSRIKQTDKKDVKAIPKSSLAGREQTRVRELRRPGLRSYSAAPGRHRRGRPRGSGIARKTWVLKGAAGRVFRGPGGQPGRGLFGPETRSRSAGAAVGGVGHAVQPRRQGQGVEPIEEQFGTASRWKPGCTLLDGAGHWWRPITGSALPLWSRKRREGGTVALPEPERVQRARAGYSGERC</sequence>
<proteinExistence type="predicted"/>
<accession>A0AAV7PV62</accession>
<reference evidence="2" key="1">
    <citation type="journal article" date="2022" name="bioRxiv">
        <title>Sequencing and chromosome-scale assembly of the giantPleurodeles waltlgenome.</title>
        <authorList>
            <person name="Brown T."/>
            <person name="Elewa A."/>
            <person name="Iarovenko S."/>
            <person name="Subramanian E."/>
            <person name="Araus A.J."/>
            <person name="Petzold A."/>
            <person name="Susuki M."/>
            <person name="Suzuki K.-i.T."/>
            <person name="Hayashi T."/>
            <person name="Toyoda A."/>
            <person name="Oliveira C."/>
            <person name="Osipova E."/>
            <person name="Leigh N.D."/>
            <person name="Simon A."/>
            <person name="Yun M.H."/>
        </authorList>
    </citation>
    <scope>NUCLEOTIDE SEQUENCE</scope>
    <source>
        <strain evidence="2">20211129_DDA</strain>
        <tissue evidence="2">Liver</tissue>
    </source>
</reference>
<gene>
    <name evidence="2" type="ORF">NDU88_009166</name>
</gene>
<keyword evidence="3" id="KW-1185">Reference proteome</keyword>
<evidence type="ECO:0000313" key="2">
    <source>
        <dbReference type="EMBL" id="KAJ1130819.1"/>
    </source>
</evidence>
<feature type="region of interest" description="Disordered" evidence="1">
    <location>
        <begin position="157"/>
        <end position="181"/>
    </location>
</feature>
<organism evidence="2 3">
    <name type="scientific">Pleurodeles waltl</name>
    <name type="common">Iberian ribbed newt</name>
    <dbReference type="NCBI Taxonomy" id="8319"/>
    <lineage>
        <taxon>Eukaryota</taxon>
        <taxon>Metazoa</taxon>
        <taxon>Chordata</taxon>
        <taxon>Craniata</taxon>
        <taxon>Vertebrata</taxon>
        <taxon>Euteleostomi</taxon>
        <taxon>Amphibia</taxon>
        <taxon>Batrachia</taxon>
        <taxon>Caudata</taxon>
        <taxon>Salamandroidea</taxon>
        <taxon>Salamandridae</taxon>
        <taxon>Pleurodelinae</taxon>
        <taxon>Pleurodeles</taxon>
    </lineage>
</organism>
<name>A0AAV7PV62_PLEWA</name>
<protein>
    <submittedName>
        <fullName evidence="2">Uncharacterized protein</fullName>
    </submittedName>
</protein>